<protein>
    <submittedName>
        <fullName evidence="2">Uncharacterized protein</fullName>
    </submittedName>
</protein>
<gene>
    <name evidence="2" type="ORF">AAFF_G00208110</name>
</gene>
<dbReference type="AlphaFoldDB" id="A0AAD7R0T5"/>
<evidence type="ECO:0000313" key="3">
    <source>
        <dbReference type="Proteomes" id="UP001221898"/>
    </source>
</evidence>
<dbReference type="EMBL" id="JAINUG010002773">
    <property type="protein sequence ID" value="KAJ8346342.1"/>
    <property type="molecule type" value="Genomic_DNA"/>
</dbReference>
<comment type="caution">
    <text evidence="2">The sequence shown here is derived from an EMBL/GenBank/DDBJ whole genome shotgun (WGS) entry which is preliminary data.</text>
</comment>
<accession>A0AAD7R0T5</accession>
<reference evidence="2" key="1">
    <citation type="journal article" date="2023" name="Science">
        <title>Genome structures resolve the early diversification of teleost fishes.</title>
        <authorList>
            <person name="Parey E."/>
            <person name="Louis A."/>
            <person name="Montfort J."/>
            <person name="Bouchez O."/>
            <person name="Roques C."/>
            <person name="Iampietro C."/>
            <person name="Lluch J."/>
            <person name="Castinel A."/>
            <person name="Donnadieu C."/>
            <person name="Desvignes T."/>
            <person name="Floi Bucao C."/>
            <person name="Jouanno E."/>
            <person name="Wen M."/>
            <person name="Mejri S."/>
            <person name="Dirks R."/>
            <person name="Jansen H."/>
            <person name="Henkel C."/>
            <person name="Chen W.J."/>
            <person name="Zahm M."/>
            <person name="Cabau C."/>
            <person name="Klopp C."/>
            <person name="Thompson A.W."/>
            <person name="Robinson-Rechavi M."/>
            <person name="Braasch I."/>
            <person name="Lecointre G."/>
            <person name="Bobe J."/>
            <person name="Postlethwait J.H."/>
            <person name="Berthelot C."/>
            <person name="Roest Crollius H."/>
            <person name="Guiguen Y."/>
        </authorList>
    </citation>
    <scope>NUCLEOTIDE SEQUENCE</scope>
    <source>
        <strain evidence="2">NC1722</strain>
    </source>
</reference>
<organism evidence="2 3">
    <name type="scientific">Aldrovandia affinis</name>
    <dbReference type="NCBI Taxonomy" id="143900"/>
    <lineage>
        <taxon>Eukaryota</taxon>
        <taxon>Metazoa</taxon>
        <taxon>Chordata</taxon>
        <taxon>Craniata</taxon>
        <taxon>Vertebrata</taxon>
        <taxon>Euteleostomi</taxon>
        <taxon>Actinopterygii</taxon>
        <taxon>Neopterygii</taxon>
        <taxon>Teleostei</taxon>
        <taxon>Notacanthiformes</taxon>
        <taxon>Halosauridae</taxon>
        <taxon>Aldrovandia</taxon>
    </lineage>
</organism>
<feature type="non-terminal residue" evidence="2">
    <location>
        <position position="1"/>
    </location>
</feature>
<sequence length="70" mass="7413">LSLSLCVCVNVSLSLSPAEVHPLLGVKGDSKSKKKSAGRPKGSKGKERERLFKGNLASAPFKPHEVQGLD</sequence>
<proteinExistence type="predicted"/>
<keyword evidence="3" id="KW-1185">Reference proteome</keyword>
<evidence type="ECO:0000313" key="2">
    <source>
        <dbReference type="EMBL" id="KAJ8346342.1"/>
    </source>
</evidence>
<feature type="compositionally biased region" description="Basic residues" evidence="1">
    <location>
        <begin position="32"/>
        <end position="43"/>
    </location>
</feature>
<name>A0AAD7R0T5_9TELE</name>
<evidence type="ECO:0000256" key="1">
    <source>
        <dbReference type="SAM" id="MobiDB-lite"/>
    </source>
</evidence>
<feature type="region of interest" description="Disordered" evidence="1">
    <location>
        <begin position="23"/>
        <end position="70"/>
    </location>
</feature>
<dbReference type="Proteomes" id="UP001221898">
    <property type="component" value="Unassembled WGS sequence"/>
</dbReference>